<proteinExistence type="predicted"/>
<accession>A0A9W9KGG7</accession>
<evidence type="ECO:0000256" key="1">
    <source>
        <dbReference type="SAM" id="MobiDB-lite"/>
    </source>
</evidence>
<evidence type="ECO:0000313" key="2">
    <source>
        <dbReference type="EMBL" id="KAJ5105570.1"/>
    </source>
</evidence>
<feature type="compositionally biased region" description="Basic and acidic residues" evidence="1">
    <location>
        <begin position="1"/>
        <end position="10"/>
    </location>
</feature>
<feature type="region of interest" description="Disordered" evidence="1">
    <location>
        <begin position="1"/>
        <end position="27"/>
    </location>
</feature>
<feature type="compositionally biased region" description="Low complexity" evidence="1">
    <location>
        <begin position="11"/>
        <end position="21"/>
    </location>
</feature>
<feature type="compositionally biased region" description="Basic and acidic residues" evidence="1">
    <location>
        <begin position="250"/>
        <end position="267"/>
    </location>
</feature>
<dbReference type="Proteomes" id="UP001141434">
    <property type="component" value="Unassembled WGS sequence"/>
</dbReference>
<comment type="caution">
    <text evidence="2">The sequence shown here is derived from an EMBL/GenBank/DDBJ whole genome shotgun (WGS) entry which is preliminary data.</text>
</comment>
<organism evidence="2 3">
    <name type="scientific">Penicillium alfredii</name>
    <dbReference type="NCBI Taxonomy" id="1506179"/>
    <lineage>
        <taxon>Eukaryota</taxon>
        <taxon>Fungi</taxon>
        <taxon>Dikarya</taxon>
        <taxon>Ascomycota</taxon>
        <taxon>Pezizomycotina</taxon>
        <taxon>Eurotiomycetes</taxon>
        <taxon>Eurotiomycetidae</taxon>
        <taxon>Eurotiales</taxon>
        <taxon>Aspergillaceae</taxon>
        <taxon>Penicillium</taxon>
    </lineage>
</organism>
<evidence type="ECO:0000313" key="3">
    <source>
        <dbReference type="Proteomes" id="UP001141434"/>
    </source>
</evidence>
<dbReference type="RefSeq" id="XP_056514566.1">
    <property type="nucleotide sequence ID" value="XM_056653499.1"/>
</dbReference>
<dbReference type="GeneID" id="81392667"/>
<reference evidence="2" key="1">
    <citation type="submission" date="2022-11" db="EMBL/GenBank/DDBJ databases">
        <authorList>
            <person name="Petersen C."/>
        </authorList>
    </citation>
    <scope>NUCLEOTIDE SEQUENCE</scope>
    <source>
        <strain evidence="2">IBT 34128</strain>
    </source>
</reference>
<dbReference type="EMBL" id="JAPMSZ010000004">
    <property type="protein sequence ID" value="KAJ5105570.1"/>
    <property type="molecule type" value="Genomic_DNA"/>
</dbReference>
<feature type="compositionally biased region" description="Basic and acidic residues" evidence="1">
    <location>
        <begin position="231"/>
        <end position="243"/>
    </location>
</feature>
<gene>
    <name evidence="2" type="ORF">NUU61_002917</name>
</gene>
<keyword evidence="3" id="KW-1185">Reference proteome</keyword>
<dbReference type="AlphaFoldDB" id="A0A9W9KGG7"/>
<sequence>MADDRKEKTTQKTTSASQSSAVVPVGYREIQGYDRHRRDVEERRRRGPIWARRGLPAPRPIEIPGCETAVLEQAAESSTPRPCVQDAPCSDPFDLTVTCPVIHFPCSQTPRTEELFEAWESCPDKEDRYPGYAHWKMHMVHEQSIVTEVLRFDFAAHLRLIDSQEGNGYPQKEDDCKGELVQYYWPDKWRIGDGVKGSIAQYLWPLMHSAILRSRHTLVVDVNNPGAEKAVKATEEEARKAAGEENESFSIRKEKEKKEHDKNEEDG</sequence>
<reference evidence="2" key="2">
    <citation type="journal article" date="2023" name="IMA Fungus">
        <title>Comparative genomic study of the Penicillium genus elucidates a diverse pangenome and 15 lateral gene transfer events.</title>
        <authorList>
            <person name="Petersen C."/>
            <person name="Sorensen T."/>
            <person name="Nielsen M.R."/>
            <person name="Sondergaard T.E."/>
            <person name="Sorensen J.L."/>
            <person name="Fitzpatrick D.A."/>
            <person name="Frisvad J.C."/>
            <person name="Nielsen K.L."/>
        </authorList>
    </citation>
    <scope>NUCLEOTIDE SEQUENCE</scope>
    <source>
        <strain evidence="2">IBT 34128</strain>
    </source>
</reference>
<protein>
    <submittedName>
        <fullName evidence="2">Uncharacterized protein</fullName>
    </submittedName>
</protein>
<feature type="region of interest" description="Disordered" evidence="1">
    <location>
        <begin position="231"/>
        <end position="267"/>
    </location>
</feature>
<name>A0A9W9KGG7_9EURO</name>